<evidence type="ECO:0000259" key="4">
    <source>
        <dbReference type="PROSITE" id="PS51379"/>
    </source>
</evidence>
<keyword evidence="1" id="KW-0479">Metal-binding</keyword>
<dbReference type="EMBL" id="JBCLPP010000009">
    <property type="protein sequence ID" value="MEY8244838.1"/>
    <property type="molecule type" value="Genomic_DNA"/>
</dbReference>
<dbReference type="InterPro" id="IPR047964">
    <property type="entry name" value="EFR1-like"/>
</dbReference>
<dbReference type="InterPro" id="IPR029039">
    <property type="entry name" value="Flavoprotein-like_sf"/>
</dbReference>
<feature type="domain" description="4Fe-4S ferredoxin-type" evidence="4">
    <location>
        <begin position="212"/>
        <end position="240"/>
    </location>
</feature>
<sequence length="252" mass="28419">MIYCFSGTGNSRYVARCLGQALGHKIINIDAASLLRPERYHSVDEITVWVFPVHSWGVPKVVERFMRKMPAIAGRHYMVCTCGDDIGLAHKQWRRLVERYHGLASGAYSVQMPNTYVLLPGFDVDSDDVERDKLAKSKARIDYVASRIAGGYTDDDVVKGALPWLKSRVVYPLFMAFMTSPRPFNVDRSRCVGCGRCVARCPMFNVHQDAAKRPVWGDNCAFCQACYHACPSHAVAYGRRTKKKGQYNCPLR</sequence>
<comment type="caution">
    <text evidence="5">The sequence shown here is derived from an EMBL/GenBank/DDBJ whole genome shotgun (WGS) entry which is preliminary data.</text>
</comment>
<keyword evidence="6" id="KW-1185">Reference proteome</keyword>
<name>A0ABV4CTY7_9BACT</name>
<reference evidence="5 6" key="1">
    <citation type="submission" date="2024-03" db="EMBL/GenBank/DDBJ databases">
        <title>Mouse gut bacterial collection (mGBC) of GemPharmatech.</title>
        <authorList>
            <person name="He Y."/>
            <person name="Dong L."/>
            <person name="Wu D."/>
            <person name="Gao X."/>
            <person name="Lin Z."/>
        </authorList>
    </citation>
    <scope>NUCLEOTIDE SEQUENCE [LARGE SCALE GENOMIC DNA]</scope>
    <source>
        <strain evidence="5 6">54-13</strain>
    </source>
</reference>
<evidence type="ECO:0000256" key="2">
    <source>
        <dbReference type="ARBA" id="ARBA00023004"/>
    </source>
</evidence>
<dbReference type="Proteomes" id="UP001565200">
    <property type="component" value="Unassembled WGS sequence"/>
</dbReference>
<gene>
    <name evidence="5" type="ORF">AAK873_04280</name>
</gene>
<keyword evidence="2" id="KW-0408">Iron</keyword>
<dbReference type="PROSITE" id="PS51379">
    <property type="entry name" value="4FE4S_FER_2"/>
    <property type="match status" value="2"/>
</dbReference>
<evidence type="ECO:0000256" key="1">
    <source>
        <dbReference type="ARBA" id="ARBA00022723"/>
    </source>
</evidence>
<dbReference type="SUPFAM" id="SSF52218">
    <property type="entry name" value="Flavoproteins"/>
    <property type="match status" value="1"/>
</dbReference>
<dbReference type="SUPFAM" id="SSF46548">
    <property type="entry name" value="alpha-helical ferredoxin"/>
    <property type="match status" value="1"/>
</dbReference>
<feature type="domain" description="4Fe-4S ferredoxin-type" evidence="4">
    <location>
        <begin position="181"/>
        <end position="211"/>
    </location>
</feature>
<evidence type="ECO:0000313" key="6">
    <source>
        <dbReference type="Proteomes" id="UP001565200"/>
    </source>
</evidence>
<keyword evidence="3" id="KW-0411">Iron-sulfur</keyword>
<protein>
    <submittedName>
        <fullName evidence="5">EFR1 family ferrodoxin</fullName>
    </submittedName>
</protein>
<dbReference type="Pfam" id="PF13187">
    <property type="entry name" value="Fer4_9"/>
    <property type="match status" value="1"/>
</dbReference>
<evidence type="ECO:0000313" key="5">
    <source>
        <dbReference type="EMBL" id="MEY8244838.1"/>
    </source>
</evidence>
<dbReference type="PROSITE" id="PS00198">
    <property type="entry name" value="4FE4S_FER_1"/>
    <property type="match status" value="2"/>
</dbReference>
<dbReference type="InterPro" id="IPR017900">
    <property type="entry name" value="4Fe4S_Fe_S_CS"/>
</dbReference>
<dbReference type="Gene3D" id="3.30.70.20">
    <property type="match status" value="1"/>
</dbReference>
<dbReference type="RefSeq" id="WP_121700324.1">
    <property type="nucleotide sequence ID" value="NZ_JBCLPP010000009.1"/>
</dbReference>
<evidence type="ECO:0000256" key="3">
    <source>
        <dbReference type="ARBA" id="ARBA00023014"/>
    </source>
</evidence>
<accession>A0ABV4CTY7</accession>
<dbReference type="InterPro" id="IPR017896">
    <property type="entry name" value="4Fe4S_Fe-S-bd"/>
</dbReference>
<proteinExistence type="predicted"/>
<dbReference type="NCBIfam" id="NF038196">
    <property type="entry name" value="ferrodoxin_EFR1"/>
    <property type="match status" value="1"/>
</dbReference>
<organism evidence="5 6">
    <name type="scientific">Heminiphilus faecis</name>
    <dbReference type="NCBI Taxonomy" id="2601703"/>
    <lineage>
        <taxon>Bacteria</taxon>
        <taxon>Pseudomonadati</taxon>
        <taxon>Bacteroidota</taxon>
        <taxon>Bacteroidia</taxon>
        <taxon>Bacteroidales</taxon>
        <taxon>Muribaculaceae</taxon>
        <taxon>Heminiphilus</taxon>
    </lineage>
</organism>